<dbReference type="Proteomes" id="UP000239874">
    <property type="component" value="Unassembled WGS sequence"/>
</dbReference>
<evidence type="ECO:0000313" key="2">
    <source>
        <dbReference type="EMBL" id="PPJ34848.1"/>
    </source>
</evidence>
<feature type="region of interest" description="Disordered" evidence="1">
    <location>
        <begin position="1"/>
        <end position="21"/>
    </location>
</feature>
<protein>
    <submittedName>
        <fullName evidence="2">SIMPL domain-containing protein</fullName>
    </submittedName>
</protein>
<dbReference type="InterPro" id="IPR052022">
    <property type="entry name" value="26kDa_periplasmic_antigen"/>
</dbReference>
<dbReference type="Gene3D" id="3.30.70.2970">
    <property type="entry name" value="Protein of unknown function (DUF541), domain 2"/>
    <property type="match status" value="1"/>
</dbReference>
<evidence type="ECO:0000313" key="3">
    <source>
        <dbReference type="Proteomes" id="UP000239874"/>
    </source>
</evidence>
<feature type="compositionally biased region" description="Low complexity" evidence="1">
    <location>
        <begin position="8"/>
        <end position="21"/>
    </location>
</feature>
<dbReference type="Gene3D" id="3.30.110.170">
    <property type="entry name" value="Protein of unknown function (DUF541), domain 1"/>
    <property type="match status" value="1"/>
</dbReference>
<name>A0A2S6AI06_9NOCA</name>
<organism evidence="2 3">
    <name type="scientific">Nocardia nova</name>
    <dbReference type="NCBI Taxonomy" id="37330"/>
    <lineage>
        <taxon>Bacteria</taxon>
        <taxon>Bacillati</taxon>
        <taxon>Actinomycetota</taxon>
        <taxon>Actinomycetes</taxon>
        <taxon>Mycobacteriales</taxon>
        <taxon>Nocardiaceae</taxon>
        <taxon>Nocardia</taxon>
    </lineage>
</organism>
<dbReference type="AlphaFoldDB" id="A0A2S6AI06"/>
<dbReference type="Pfam" id="PF04402">
    <property type="entry name" value="SIMPL"/>
    <property type="match status" value="1"/>
</dbReference>
<proteinExistence type="predicted"/>
<reference evidence="2 3" key="1">
    <citation type="submission" date="2018-02" db="EMBL/GenBank/DDBJ databases">
        <title>8 Nocardia nova and 1 Nocardia cyriacigeorgica strain used for evolution to TMP-SMX.</title>
        <authorList>
            <person name="Mehta H."/>
            <person name="Weng J."/>
            <person name="Shamoo Y."/>
        </authorList>
    </citation>
    <scope>NUCLEOTIDE SEQUENCE [LARGE SCALE GENOMIC DNA]</scope>
    <source>
        <strain evidence="2 3">MDA3139</strain>
    </source>
</reference>
<gene>
    <name evidence="2" type="ORF">C5E45_28915</name>
</gene>
<accession>A0A2S6AI06</accession>
<sequence length="276" mass="28776">MTAEQPRADIAAQPRADIAAQPRADIAAQQRADIAAQQRADNSRPATVTTFGHGVATSTPDRMQVSISIETRAEAVATAYGRAGERTAAVTDTLRADGVAASDIATTGLSVRTETTWTENEGTRITGYVATTSLTVNLRIPTDPAATNAAAAADPASADPATTDPATVIARAVEAGGDDVRLGGLNLTVADRADLLIRAREAAWDDALDRARRYAARAERALGPVLEITENASATPEPRGDIRFVAARSAAPGAPVPVEYGEHEVTADLRATWQLS</sequence>
<evidence type="ECO:0000256" key="1">
    <source>
        <dbReference type="SAM" id="MobiDB-lite"/>
    </source>
</evidence>
<dbReference type="PANTHER" id="PTHR34387:SF2">
    <property type="entry name" value="SLR1258 PROTEIN"/>
    <property type="match status" value="1"/>
</dbReference>
<dbReference type="InterPro" id="IPR007497">
    <property type="entry name" value="SIMPL/DUF541"/>
</dbReference>
<dbReference type="PANTHER" id="PTHR34387">
    <property type="entry name" value="SLR1258 PROTEIN"/>
    <property type="match status" value="1"/>
</dbReference>
<dbReference type="GO" id="GO:0006974">
    <property type="term" value="P:DNA damage response"/>
    <property type="evidence" value="ECO:0007669"/>
    <property type="project" value="TreeGrafter"/>
</dbReference>
<comment type="caution">
    <text evidence="2">The sequence shown here is derived from an EMBL/GenBank/DDBJ whole genome shotgun (WGS) entry which is preliminary data.</text>
</comment>
<dbReference type="EMBL" id="PSZC01000027">
    <property type="protein sequence ID" value="PPJ34848.1"/>
    <property type="molecule type" value="Genomic_DNA"/>
</dbReference>